<dbReference type="InParanoid" id="A0A6P7XSW7"/>
<evidence type="ECO:0000256" key="1">
    <source>
        <dbReference type="SAM" id="Phobius"/>
    </source>
</evidence>
<sequence length="306" mass="33879">MWFRLKKNNIEVPGDLTPEPNQLSPSATFCVRAEGQYTCQYLGSNQHRSDDYFSSDSNPVNVRNLPKPTISMEKDPGGTGGYRVTCSQTTINAEKQFTLHCGQDPNNKPQKVKTGIKHFPIKDGIFILPRDTGGTEGMCRCSYQITGERLESPYSDTVLIGKDVQLQAGPTENSAPDDGSSLILYISIPCAIVLLVLFLVTLMYYLTSRTKKATAKKPPRMMPWEENGVTTIPAASAKTLNVPAEKERENLAVPMHERENETEEEEDRCHGDVTYATLNPEVLKKKSPAPITPVPESNIYAAVNVK</sequence>
<organism evidence="2 3">
    <name type="scientific">Microcaecilia unicolor</name>
    <dbReference type="NCBI Taxonomy" id="1415580"/>
    <lineage>
        <taxon>Eukaryota</taxon>
        <taxon>Metazoa</taxon>
        <taxon>Chordata</taxon>
        <taxon>Craniata</taxon>
        <taxon>Vertebrata</taxon>
        <taxon>Euteleostomi</taxon>
        <taxon>Amphibia</taxon>
        <taxon>Gymnophiona</taxon>
        <taxon>Siphonopidae</taxon>
        <taxon>Microcaecilia</taxon>
    </lineage>
</organism>
<keyword evidence="1" id="KW-0472">Membrane</keyword>
<protein>
    <submittedName>
        <fullName evidence="3">Uncharacterized protein LOC115466570</fullName>
    </submittedName>
</protein>
<name>A0A6P7XSW7_9AMPH</name>
<evidence type="ECO:0000313" key="2">
    <source>
        <dbReference type="Proteomes" id="UP000515156"/>
    </source>
</evidence>
<dbReference type="RefSeq" id="XP_030053760.1">
    <property type="nucleotide sequence ID" value="XM_030197900.1"/>
</dbReference>
<keyword evidence="2" id="KW-1185">Reference proteome</keyword>
<keyword evidence="1" id="KW-0812">Transmembrane</keyword>
<gene>
    <name evidence="3" type="primary">LOC115466570</name>
</gene>
<dbReference type="Proteomes" id="UP000515156">
    <property type="component" value="Chromosome 3"/>
</dbReference>
<dbReference type="AlphaFoldDB" id="A0A6P7XSW7"/>
<evidence type="ECO:0000313" key="3">
    <source>
        <dbReference type="RefSeq" id="XP_030053760.1"/>
    </source>
</evidence>
<feature type="transmembrane region" description="Helical" evidence="1">
    <location>
        <begin position="182"/>
        <end position="206"/>
    </location>
</feature>
<dbReference type="GeneID" id="115466570"/>
<reference evidence="3" key="1">
    <citation type="submission" date="2025-08" db="UniProtKB">
        <authorList>
            <consortium name="RefSeq"/>
        </authorList>
    </citation>
    <scope>IDENTIFICATION</scope>
</reference>
<keyword evidence="1" id="KW-1133">Transmembrane helix</keyword>
<dbReference type="KEGG" id="muo:115466570"/>
<proteinExistence type="predicted"/>
<accession>A0A6P7XSW7</accession>
<dbReference type="OrthoDB" id="9808644at2759"/>